<proteinExistence type="predicted"/>
<comment type="caution">
    <text evidence="2">The sequence shown here is derived from an EMBL/GenBank/DDBJ whole genome shotgun (WGS) entry which is preliminary data.</text>
</comment>
<dbReference type="EMBL" id="JAPWTJ010001791">
    <property type="protein sequence ID" value="KAJ8969489.1"/>
    <property type="molecule type" value="Genomic_DNA"/>
</dbReference>
<organism evidence="2 3">
    <name type="scientific">Molorchus minor</name>
    <dbReference type="NCBI Taxonomy" id="1323400"/>
    <lineage>
        <taxon>Eukaryota</taxon>
        <taxon>Metazoa</taxon>
        <taxon>Ecdysozoa</taxon>
        <taxon>Arthropoda</taxon>
        <taxon>Hexapoda</taxon>
        <taxon>Insecta</taxon>
        <taxon>Pterygota</taxon>
        <taxon>Neoptera</taxon>
        <taxon>Endopterygota</taxon>
        <taxon>Coleoptera</taxon>
        <taxon>Polyphaga</taxon>
        <taxon>Cucujiformia</taxon>
        <taxon>Chrysomeloidea</taxon>
        <taxon>Cerambycidae</taxon>
        <taxon>Lamiinae</taxon>
        <taxon>Monochamini</taxon>
        <taxon>Molorchus</taxon>
    </lineage>
</organism>
<accession>A0ABQ9IZ80</accession>
<sequence>MKLEEYLLLGLAILASTADVQSAFWVGTPLNNAVEKMRSDCEADNTVACLQYKAFWFLDTVLQGNYFQLPGQIKVTRNDYQFNNAIGRSENTLENGIEEFVKSYDFRFNLPYIGSVMVDSRNLDNEEYKIKLKLSDDSVE</sequence>
<name>A0ABQ9IZ80_9CUCU</name>
<evidence type="ECO:0000313" key="3">
    <source>
        <dbReference type="Proteomes" id="UP001162164"/>
    </source>
</evidence>
<keyword evidence="3" id="KW-1185">Reference proteome</keyword>
<gene>
    <name evidence="2" type="ORF">NQ317_013079</name>
</gene>
<evidence type="ECO:0000313" key="2">
    <source>
        <dbReference type="EMBL" id="KAJ8969489.1"/>
    </source>
</evidence>
<protein>
    <submittedName>
        <fullName evidence="2">Uncharacterized protein</fullName>
    </submittedName>
</protein>
<feature type="signal peptide" evidence="1">
    <location>
        <begin position="1"/>
        <end position="23"/>
    </location>
</feature>
<reference evidence="2" key="1">
    <citation type="journal article" date="2023" name="Insect Mol. Biol.">
        <title>Genome sequencing provides insights into the evolution of gene families encoding plant cell wall-degrading enzymes in longhorned beetles.</title>
        <authorList>
            <person name="Shin N.R."/>
            <person name="Okamura Y."/>
            <person name="Kirsch R."/>
            <person name="Pauchet Y."/>
        </authorList>
    </citation>
    <scope>NUCLEOTIDE SEQUENCE</scope>
    <source>
        <strain evidence="2">MMC_N1</strain>
    </source>
</reference>
<dbReference type="Proteomes" id="UP001162164">
    <property type="component" value="Unassembled WGS sequence"/>
</dbReference>
<evidence type="ECO:0000256" key="1">
    <source>
        <dbReference type="SAM" id="SignalP"/>
    </source>
</evidence>
<keyword evidence="1" id="KW-0732">Signal</keyword>
<feature type="chain" id="PRO_5045440385" evidence="1">
    <location>
        <begin position="24"/>
        <end position="140"/>
    </location>
</feature>
<feature type="non-terminal residue" evidence="2">
    <location>
        <position position="140"/>
    </location>
</feature>